<dbReference type="PROSITE" id="PS50102">
    <property type="entry name" value="RRM"/>
    <property type="match status" value="4"/>
</dbReference>
<keyword evidence="7" id="KW-1185">Reference proteome</keyword>
<feature type="region of interest" description="Disordered" evidence="4">
    <location>
        <begin position="1"/>
        <end position="24"/>
    </location>
</feature>
<keyword evidence="2 3" id="KW-0694">RNA-binding</keyword>
<reference evidence="6 7" key="1">
    <citation type="submission" date="2017-09" db="EMBL/GenBank/DDBJ databases">
        <title>WGS assembly of Aquilegia coerulea Goldsmith.</title>
        <authorList>
            <person name="Hodges S."/>
            <person name="Kramer E."/>
            <person name="Nordborg M."/>
            <person name="Tomkins J."/>
            <person name="Borevitz J."/>
            <person name="Derieg N."/>
            <person name="Yan J."/>
            <person name="Mihaltcheva S."/>
            <person name="Hayes R.D."/>
            <person name="Rokhsar D."/>
        </authorList>
    </citation>
    <scope>NUCLEOTIDE SEQUENCE [LARGE SCALE GENOMIC DNA]</scope>
    <source>
        <strain evidence="7">cv. Goldsmith</strain>
    </source>
</reference>
<dbReference type="InterPro" id="IPR012677">
    <property type="entry name" value="Nucleotide-bd_a/b_plait_sf"/>
</dbReference>
<dbReference type="Pfam" id="PF00076">
    <property type="entry name" value="RRM_1"/>
    <property type="match status" value="4"/>
</dbReference>
<gene>
    <name evidence="6" type="ORF">AQUCO_02300074v1</name>
</gene>
<evidence type="ECO:0000256" key="3">
    <source>
        <dbReference type="PROSITE-ProRule" id="PRU00176"/>
    </source>
</evidence>
<feature type="compositionally biased region" description="Low complexity" evidence="4">
    <location>
        <begin position="1"/>
        <end position="13"/>
    </location>
</feature>
<dbReference type="EMBL" id="KZ305040">
    <property type="protein sequence ID" value="PIA41041.1"/>
    <property type="molecule type" value="Genomic_DNA"/>
</dbReference>
<dbReference type="GO" id="GO:0003723">
    <property type="term" value="F:RNA binding"/>
    <property type="evidence" value="ECO:0007669"/>
    <property type="project" value="UniProtKB-UniRule"/>
</dbReference>
<proteinExistence type="predicted"/>
<organism evidence="6 7">
    <name type="scientific">Aquilegia coerulea</name>
    <name type="common">Rocky mountain columbine</name>
    <dbReference type="NCBI Taxonomy" id="218851"/>
    <lineage>
        <taxon>Eukaryota</taxon>
        <taxon>Viridiplantae</taxon>
        <taxon>Streptophyta</taxon>
        <taxon>Embryophyta</taxon>
        <taxon>Tracheophyta</taxon>
        <taxon>Spermatophyta</taxon>
        <taxon>Magnoliopsida</taxon>
        <taxon>Ranunculales</taxon>
        <taxon>Ranunculaceae</taxon>
        <taxon>Thalictroideae</taxon>
        <taxon>Aquilegia</taxon>
    </lineage>
</organism>
<name>A0A2G5DBY3_AQUCA</name>
<dbReference type="InterPro" id="IPR000504">
    <property type="entry name" value="RRM_dom"/>
</dbReference>
<sequence length="499" mass="55756">MTSVSEPTTPVSSQPDPVKENAAPGSSTQALLYLRGLDSSVTETDLSYLFGQVGTVLSVKVVKVCTYDISNVSRRYGYVHYCDSKDAKNAMDLLNGELLNGKPMRIMFLNRDPSSWKVGASIFVKFFDKSLSSKNLHETFAVFGTVLASNFPTGSNGLLEGHGCVQFEQEEDAQQARRLDGMLMGDGQVFVRPYLSKKERVEKKRENCLAEQRFSKLSKVIVRNLPEKVEIDEFEKKFDFYGSVFCASIARDKKGCSRGFGFVRYFHPECAARAIASLNGTPWYGKTIYVEYAKSKFERRVEFELKRSCRFEELQGTKLYVEDIDDSINEEKLKDLFSEFGKITNCKVWHSFQEVNIGRGFVAFSNPEDATKAVHIAQIQAPVVPSGLEHGRNSTDQGQPGQQMDVSIGGTPQQMLPDLLVQFHGCRNMSKARKRMDPCIVPQCPMSSILPLSFQEVSMVPVDGQQSESVQSSTFGHVCMRPEMAPGVWREAIDNSGTT</sequence>
<protein>
    <recommendedName>
        <fullName evidence="5">RRM domain-containing protein</fullName>
    </recommendedName>
</protein>
<dbReference type="PANTHER" id="PTHR24012">
    <property type="entry name" value="RNA BINDING PROTEIN"/>
    <property type="match status" value="1"/>
</dbReference>
<dbReference type="EMBL" id="KZ305040">
    <property type="protein sequence ID" value="PIA41040.1"/>
    <property type="molecule type" value="Genomic_DNA"/>
</dbReference>
<evidence type="ECO:0000256" key="1">
    <source>
        <dbReference type="ARBA" id="ARBA00022737"/>
    </source>
</evidence>
<dbReference type="OrthoDB" id="19742at2759"/>
<dbReference type="Gene3D" id="3.30.70.330">
    <property type="match status" value="4"/>
</dbReference>
<dbReference type="AlphaFoldDB" id="A0A2G5DBY3"/>
<feature type="domain" description="RRM" evidence="5">
    <location>
        <begin position="218"/>
        <end position="295"/>
    </location>
</feature>
<dbReference type="InterPro" id="IPR035979">
    <property type="entry name" value="RBD_domain_sf"/>
</dbReference>
<feature type="domain" description="RRM" evidence="5">
    <location>
        <begin position="120"/>
        <end position="206"/>
    </location>
</feature>
<feature type="domain" description="RRM" evidence="5">
    <location>
        <begin position="317"/>
        <end position="411"/>
    </location>
</feature>
<evidence type="ECO:0000313" key="7">
    <source>
        <dbReference type="Proteomes" id="UP000230069"/>
    </source>
</evidence>
<accession>A0A2G5DBY3</accession>
<evidence type="ECO:0000256" key="4">
    <source>
        <dbReference type="SAM" id="MobiDB-lite"/>
    </source>
</evidence>
<evidence type="ECO:0000256" key="2">
    <source>
        <dbReference type="ARBA" id="ARBA00022884"/>
    </source>
</evidence>
<keyword evidence="1" id="KW-0677">Repeat</keyword>
<dbReference type="Proteomes" id="UP000230069">
    <property type="component" value="Unassembled WGS sequence"/>
</dbReference>
<evidence type="ECO:0000313" key="6">
    <source>
        <dbReference type="EMBL" id="PIA41040.1"/>
    </source>
</evidence>
<feature type="domain" description="RRM" evidence="5">
    <location>
        <begin position="30"/>
        <end position="111"/>
    </location>
</feature>
<dbReference type="STRING" id="218851.A0A2G5DBY3"/>
<dbReference type="SUPFAM" id="SSF54928">
    <property type="entry name" value="RNA-binding domain, RBD"/>
    <property type="match status" value="2"/>
</dbReference>
<dbReference type="SMART" id="SM00360">
    <property type="entry name" value="RRM"/>
    <property type="match status" value="4"/>
</dbReference>
<evidence type="ECO:0000259" key="5">
    <source>
        <dbReference type="PROSITE" id="PS50102"/>
    </source>
</evidence>